<dbReference type="PANTHER" id="PTHR43591">
    <property type="entry name" value="METHYLTRANSFERASE"/>
    <property type="match status" value="1"/>
</dbReference>
<evidence type="ECO:0000256" key="1">
    <source>
        <dbReference type="ARBA" id="ARBA00038158"/>
    </source>
</evidence>
<dbReference type="HOGENOM" id="CLU_010595_7_1_1"/>
<dbReference type="Pfam" id="PF13489">
    <property type="entry name" value="Methyltransf_23"/>
    <property type="match status" value="1"/>
</dbReference>
<evidence type="ECO:0000313" key="3">
    <source>
        <dbReference type="Proteomes" id="UP000029964"/>
    </source>
</evidence>
<dbReference type="Proteomes" id="UP000029964">
    <property type="component" value="Unassembled WGS sequence"/>
</dbReference>
<gene>
    <name evidence="2" type="ORF">ACRE_019730</name>
</gene>
<organism evidence="2 3">
    <name type="scientific">Hapsidospora chrysogenum (strain ATCC 11550 / CBS 779.69 / DSM 880 / IAM 14645 / JCM 23072 / IMI 49137)</name>
    <name type="common">Acremonium chrysogenum</name>
    <dbReference type="NCBI Taxonomy" id="857340"/>
    <lineage>
        <taxon>Eukaryota</taxon>
        <taxon>Fungi</taxon>
        <taxon>Dikarya</taxon>
        <taxon>Ascomycota</taxon>
        <taxon>Pezizomycotina</taxon>
        <taxon>Sordariomycetes</taxon>
        <taxon>Hypocreomycetidae</taxon>
        <taxon>Hypocreales</taxon>
        <taxon>Bionectriaceae</taxon>
        <taxon>Hapsidospora</taxon>
    </lineage>
</organism>
<protein>
    <submittedName>
        <fullName evidence="2">Uncharacterized protein</fullName>
    </submittedName>
</protein>
<dbReference type="PANTHER" id="PTHR43591:SF10">
    <property type="entry name" value="ABC TRANSMEMBRANE TYPE-1 DOMAIN-CONTAINING PROTEIN-RELATED"/>
    <property type="match status" value="1"/>
</dbReference>
<dbReference type="CDD" id="cd02440">
    <property type="entry name" value="AdoMet_MTases"/>
    <property type="match status" value="1"/>
</dbReference>
<proteinExistence type="inferred from homology"/>
<dbReference type="SUPFAM" id="SSF53335">
    <property type="entry name" value="S-adenosyl-L-methionine-dependent methyltransferases"/>
    <property type="match status" value="1"/>
</dbReference>
<dbReference type="Gene3D" id="3.40.50.150">
    <property type="entry name" value="Vaccinia Virus protein VP39"/>
    <property type="match status" value="1"/>
</dbReference>
<comment type="caution">
    <text evidence="2">The sequence shown here is derived from an EMBL/GenBank/DDBJ whole genome shotgun (WGS) entry which is preliminary data.</text>
</comment>
<dbReference type="OrthoDB" id="2013972at2759"/>
<evidence type="ECO:0000313" key="2">
    <source>
        <dbReference type="EMBL" id="KFH47173.1"/>
    </source>
</evidence>
<dbReference type="InterPro" id="IPR029063">
    <property type="entry name" value="SAM-dependent_MTases_sf"/>
</dbReference>
<keyword evidence="3" id="KW-1185">Reference proteome</keyword>
<reference evidence="3" key="1">
    <citation type="journal article" date="2014" name="Genome Announc.">
        <title>Genome sequence and annotation of Acremonium chrysogenum, producer of the beta-lactam antibiotic cephalosporin C.</title>
        <authorList>
            <person name="Terfehr D."/>
            <person name="Dahlmann T.A."/>
            <person name="Specht T."/>
            <person name="Zadra I."/>
            <person name="Kuernsteiner H."/>
            <person name="Kueck U."/>
        </authorList>
    </citation>
    <scope>NUCLEOTIDE SEQUENCE [LARGE SCALE GENOMIC DNA]</scope>
    <source>
        <strain evidence="3">ATCC 11550 / CBS 779.69 / DSM 880 / IAM 14645 / JCM 23072 / IMI 49137</strain>
    </source>
</reference>
<comment type="similarity">
    <text evidence="1">Belongs to the methyltransferase superfamily. LaeA methyltransferase family.</text>
</comment>
<dbReference type="EMBL" id="JPKY01000012">
    <property type="protein sequence ID" value="KFH47173.1"/>
    <property type="molecule type" value="Genomic_DNA"/>
</dbReference>
<accession>A0A086TCU1</accession>
<name>A0A086TCU1_HAPC1</name>
<sequence>MEATDPNEDPSSDYDESVGTAEFTSITASRLRYSFQHGRRYQGFLQDRYGFPNDDTEQMREGFKHKLYVDYILGGRLICAPVGHHPQKIVDLGTGVGYWAQDVADHYPSARVIGSDISPIQPHWTPPNVEFHVEDLEDEHRPWTNIYEDADLIHIRAFLQTVRNPRRIIERSFENLKPGGWIESHEAIPEVSSSDGTAGHDHPLNKLCRLLDGPFARIYGWDMQTSRRIPELLKDAGFININVRHNRVPLGRWHPEARMREMGMFCQIVCEGAVAALLGRPDTMGLSEEEAACLTEEFYVSVNDPSIHAHMDWVDVWAQKPDSRDA</sequence>
<dbReference type="AlphaFoldDB" id="A0A086TCU1"/>
<dbReference type="GO" id="GO:0008168">
    <property type="term" value="F:methyltransferase activity"/>
    <property type="evidence" value="ECO:0007669"/>
    <property type="project" value="TreeGrafter"/>
</dbReference>